<evidence type="ECO:0000313" key="2">
    <source>
        <dbReference type="Proteomes" id="UP000637239"/>
    </source>
</evidence>
<gene>
    <name evidence="1" type="ORF">ACHE_31371S</name>
</gene>
<evidence type="ECO:0000313" key="1">
    <source>
        <dbReference type="EMBL" id="BCR87384.1"/>
    </source>
</evidence>
<accession>A0A7R7VP06</accession>
<dbReference type="KEGG" id="ache:ACHE_31371S"/>
<sequence length="50" mass="5753">MEIVPGMGRLEDNEDPDAFSYTWAAVELKREELAELLESLWRMQVDLANA</sequence>
<organism evidence="1 2">
    <name type="scientific">Aspergillus chevalieri</name>
    <name type="common">Eurotium chevalieri</name>
    <dbReference type="NCBI Taxonomy" id="182096"/>
    <lineage>
        <taxon>Eukaryota</taxon>
        <taxon>Fungi</taxon>
        <taxon>Dikarya</taxon>
        <taxon>Ascomycota</taxon>
        <taxon>Pezizomycotina</taxon>
        <taxon>Eurotiomycetes</taxon>
        <taxon>Eurotiomycetidae</taxon>
        <taxon>Eurotiales</taxon>
        <taxon>Aspergillaceae</taxon>
        <taxon>Aspergillus</taxon>
        <taxon>Aspergillus subgen. Aspergillus</taxon>
    </lineage>
</organism>
<dbReference type="GeneID" id="66981743"/>
<dbReference type="AlphaFoldDB" id="A0A7R7VP06"/>
<reference evidence="1" key="1">
    <citation type="submission" date="2021-01" db="EMBL/GenBank/DDBJ databases">
        <authorList>
            <consortium name="Aspergillus chevalieri M1 genome sequencing consortium"/>
            <person name="Kazuki M."/>
            <person name="Futagami T."/>
        </authorList>
    </citation>
    <scope>NUCLEOTIDE SEQUENCE</scope>
    <source>
        <strain evidence="1">M1</strain>
    </source>
</reference>
<dbReference type="Proteomes" id="UP000637239">
    <property type="component" value="Chromosome 3"/>
</dbReference>
<name>A0A7R7VP06_ASPCH</name>
<dbReference type="EMBL" id="AP024418">
    <property type="protein sequence ID" value="BCR87384.1"/>
    <property type="molecule type" value="Genomic_DNA"/>
</dbReference>
<protein>
    <submittedName>
        <fullName evidence="1">Uncharacterized protein</fullName>
    </submittedName>
</protein>
<reference evidence="1" key="2">
    <citation type="submission" date="2021-02" db="EMBL/GenBank/DDBJ databases">
        <title>Aspergillus chevalieri M1 genome sequence.</title>
        <authorList>
            <person name="Kadooka C."/>
            <person name="Mori K."/>
            <person name="Futagami T."/>
        </authorList>
    </citation>
    <scope>NUCLEOTIDE SEQUENCE</scope>
    <source>
        <strain evidence="1">M1</strain>
    </source>
</reference>
<proteinExistence type="predicted"/>
<keyword evidence="2" id="KW-1185">Reference proteome</keyword>
<dbReference type="RefSeq" id="XP_043135906.1">
    <property type="nucleotide sequence ID" value="XM_043278093.1"/>
</dbReference>